<dbReference type="PROSITE" id="PS51257">
    <property type="entry name" value="PROKAR_LIPOPROTEIN"/>
    <property type="match status" value="1"/>
</dbReference>
<sequence length="97" mass="9870">MQSATQRLVILAGAAVLAACAPLTPELDKHFGESVRILNAQQTLNPQASSNTAQVQLDGRAAHEALGRYQKSFAAPTPQPNVFTIGVGSGSGGGGGK</sequence>
<name>A0A254TEY2_9BURK</name>
<feature type="chain" id="PRO_5012106467" description="Pilus assembly protein" evidence="1">
    <location>
        <begin position="22"/>
        <end position="97"/>
    </location>
</feature>
<keyword evidence="3" id="KW-1185">Reference proteome</keyword>
<reference evidence="2 3" key="1">
    <citation type="submission" date="2016-02" db="EMBL/GenBank/DDBJ databases">
        <authorList>
            <person name="Wen L."/>
            <person name="He K."/>
            <person name="Yang H."/>
        </authorList>
    </citation>
    <scope>NUCLEOTIDE SEQUENCE [LARGE SCALE GENOMIC DNA]</scope>
    <source>
        <strain evidence="2 3">TSA40</strain>
    </source>
</reference>
<proteinExistence type="predicted"/>
<dbReference type="AlphaFoldDB" id="A0A254TEY2"/>
<protein>
    <recommendedName>
        <fullName evidence="4">Pilus assembly protein</fullName>
    </recommendedName>
</protein>
<organism evidence="2 3">
    <name type="scientific">Noviherbaspirillum denitrificans</name>
    <dbReference type="NCBI Taxonomy" id="1968433"/>
    <lineage>
        <taxon>Bacteria</taxon>
        <taxon>Pseudomonadati</taxon>
        <taxon>Pseudomonadota</taxon>
        <taxon>Betaproteobacteria</taxon>
        <taxon>Burkholderiales</taxon>
        <taxon>Oxalobacteraceae</taxon>
        <taxon>Noviherbaspirillum</taxon>
    </lineage>
</organism>
<comment type="caution">
    <text evidence="2">The sequence shown here is derived from an EMBL/GenBank/DDBJ whole genome shotgun (WGS) entry which is preliminary data.</text>
</comment>
<dbReference type="Proteomes" id="UP000197535">
    <property type="component" value="Unassembled WGS sequence"/>
</dbReference>
<gene>
    <name evidence="2" type="ORF">AYR66_05965</name>
</gene>
<dbReference type="OrthoDB" id="8537668at2"/>
<feature type="signal peptide" evidence="1">
    <location>
        <begin position="1"/>
        <end position="21"/>
    </location>
</feature>
<evidence type="ECO:0000256" key="1">
    <source>
        <dbReference type="SAM" id="SignalP"/>
    </source>
</evidence>
<keyword evidence="1" id="KW-0732">Signal</keyword>
<dbReference type="RefSeq" id="WP_088706023.1">
    <property type="nucleotide sequence ID" value="NZ_LSTO01000001.1"/>
</dbReference>
<dbReference type="EMBL" id="LSTO01000001">
    <property type="protein sequence ID" value="OWW19103.1"/>
    <property type="molecule type" value="Genomic_DNA"/>
</dbReference>
<evidence type="ECO:0000313" key="3">
    <source>
        <dbReference type="Proteomes" id="UP000197535"/>
    </source>
</evidence>
<evidence type="ECO:0000313" key="2">
    <source>
        <dbReference type="EMBL" id="OWW19103.1"/>
    </source>
</evidence>
<accession>A0A254TEY2</accession>
<evidence type="ECO:0008006" key="4">
    <source>
        <dbReference type="Google" id="ProtNLM"/>
    </source>
</evidence>